<dbReference type="NCBIfam" id="TIGR00589">
    <property type="entry name" value="ogt"/>
    <property type="match status" value="1"/>
</dbReference>
<evidence type="ECO:0000256" key="3">
    <source>
        <dbReference type="ARBA" id="ARBA00011918"/>
    </source>
</evidence>
<dbReference type="PANTHER" id="PTHR10815">
    <property type="entry name" value="METHYLATED-DNA--PROTEIN-CYSTEINE METHYLTRANSFERASE"/>
    <property type="match status" value="1"/>
</dbReference>
<protein>
    <recommendedName>
        <fullName evidence="3">methylated-DNA--[protein]-cysteine S-methyltransferase</fullName>
        <ecNumber evidence="3">2.1.1.63</ecNumber>
    </recommendedName>
</protein>
<evidence type="ECO:0000256" key="1">
    <source>
        <dbReference type="ARBA" id="ARBA00001286"/>
    </source>
</evidence>
<keyword evidence="6" id="KW-0227">DNA damage</keyword>
<comment type="catalytic activity">
    <reaction evidence="1">
        <text>a 4-O-methyl-thymidine in DNA + L-cysteinyl-[protein] = a thymidine in DNA + S-methyl-L-cysteinyl-[protein]</text>
        <dbReference type="Rhea" id="RHEA:53428"/>
        <dbReference type="Rhea" id="RHEA-COMP:10131"/>
        <dbReference type="Rhea" id="RHEA-COMP:10132"/>
        <dbReference type="Rhea" id="RHEA-COMP:13555"/>
        <dbReference type="Rhea" id="RHEA-COMP:13556"/>
        <dbReference type="ChEBI" id="CHEBI:29950"/>
        <dbReference type="ChEBI" id="CHEBI:82612"/>
        <dbReference type="ChEBI" id="CHEBI:137386"/>
        <dbReference type="ChEBI" id="CHEBI:137387"/>
        <dbReference type="EC" id="2.1.1.63"/>
    </reaction>
</comment>
<evidence type="ECO:0000256" key="4">
    <source>
        <dbReference type="ARBA" id="ARBA00022603"/>
    </source>
</evidence>
<dbReference type="Gene3D" id="1.10.10.10">
    <property type="entry name" value="Winged helix-like DNA-binding domain superfamily/Winged helix DNA-binding domain"/>
    <property type="match status" value="1"/>
</dbReference>
<dbReference type="KEGG" id="cgk:CGERO_00255"/>
<accession>A0A3G6IX91</accession>
<dbReference type="GO" id="GO:0006281">
    <property type="term" value="P:DNA repair"/>
    <property type="evidence" value="ECO:0007669"/>
    <property type="project" value="UniProtKB-KW"/>
</dbReference>
<evidence type="ECO:0000256" key="2">
    <source>
        <dbReference type="ARBA" id="ARBA00008711"/>
    </source>
</evidence>
<dbReference type="PROSITE" id="PS00374">
    <property type="entry name" value="MGMT"/>
    <property type="match status" value="1"/>
</dbReference>
<name>A0A3G6IX91_9CORY</name>
<keyword evidence="11" id="KW-1185">Reference proteome</keyword>
<dbReference type="InterPro" id="IPR001497">
    <property type="entry name" value="MethylDNA_cys_MeTrfase_AS"/>
</dbReference>
<proteinExistence type="inferred from homology"/>
<keyword evidence="4 10" id="KW-0489">Methyltransferase</keyword>
<evidence type="ECO:0000256" key="7">
    <source>
        <dbReference type="ARBA" id="ARBA00023204"/>
    </source>
</evidence>
<dbReference type="GO" id="GO:0032259">
    <property type="term" value="P:methylation"/>
    <property type="evidence" value="ECO:0007669"/>
    <property type="project" value="UniProtKB-KW"/>
</dbReference>
<dbReference type="OrthoDB" id="9802228at2"/>
<dbReference type="EMBL" id="CP033897">
    <property type="protein sequence ID" value="AZA10389.1"/>
    <property type="molecule type" value="Genomic_DNA"/>
</dbReference>
<dbReference type="PANTHER" id="PTHR10815:SF13">
    <property type="entry name" value="METHYLATED-DNA--PROTEIN-CYSTEINE METHYLTRANSFERASE"/>
    <property type="match status" value="1"/>
</dbReference>
<keyword evidence="5 10" id="KW-0808">Transferase</keyword>
<dbReference type="SUPFAM" id="SSF46767">
    <property type="entry name" value="Methylated DNA-protein cysteine methyltransferase, C-terminal domain"/>
    <property type="match status" value="1"/>
</dbReference>
<evidence type="ECO:0000259" key="9">
    <source>
        <dbReference type="Pfam" id="PF01035"/>
    </source>
</evidence>
<comment type="catalytic activity">
    <reaction evidence="8">
        <text>a 6-O-methyl-2'-deoxyguanosine in DNA + L-cysteinyl-[protein] = S-methyl-L-cysteinyl-[protein] + a 2'-deoxyguanosine in DNA</text>
        <dbReference type="Rhea" id="RHEA:24000"/>
        <dbReference type="Rhea" id="RHEA-COMP:10131"/>
        <dbReference type="Rhea" id="RHEA-COMP:10132"/>
        <dbReference type="Rhea" id="RHEA-COMP:11367"/>
        <dbReference type="Rhea" id="RHEA-COMP:11368"/>
        <dbReference type="ChEBI" id="CHEBI:29950"/>
        <dbReference type="ChEBI" id="CHEBI:82612"/>
        <dbReference type="ChEBI" id="CHEBI:85445"/>
        <dbReference type="ChEBI" id="CHEBI:85448"/>
        <dbReference type="EC" id="2.1.1.63"/>
    </reaction>
</comment>
<dbReference type="InterPro" id="IPR036217">
    <property type="entry name" value="MethylDNA_cys_MeTrfase_DNAb"/>
</dbReference>
<sequence>MGVRFVSFQALEEQPNQHTAAAKKQLEQYFSAKRHRFELTFDLEPGPAFRRRAQSMLDRIPYGERWTYSQLAGALGKPSAARAVGSACASNPVPVLLPCHRVVPASGGIGNYAGGVAWKQALLDLEAGNLIEHWRL</sequence>
<evidence type="ECO:0000313" key="11">
    <source>
        <dbReference type="Proteomes" id="UP000271587"/>
    </source>
</evidence>
<evidence type="ECO:0000256" key="6">
    <source>
        <dbReference type="ARBA" id="ARBA00022763"/>
    </source>
</evidence>
<dbReference type="InterPro" id="IPR036388">
    <property type="entry name" value="WH-like_DNA-bd_sf"/>
</dbReference>
<dbReference type="Pfam" id="PF01035">
    <property type="entry name" value="DNA_binding_1"/>
    <property type="match status" value="1"/>
</dbReference>
<dbReference type="GO" id="GO:0003908">
    <property type="term" value="F:methylated-DNA-[protein]-cysteine S-methyltransferase activity"/>
    <property type="evidence" value="ECO:0007669"/>
    <property type="project" value="UniProtKB-EC"/>
</dbReference>
<dbReference type="EC" id="2.1.1.63" evidence="3"/>
<dbReference type="CDD" id="cd06445">
    <property type="entry name" value="ATase"/>
    <property type="match status" value="1"/>
</dbReference>
<comment type="similarity">
    <text evidence="2">Belongs to the MGMT family.</text>
</comment>
<evidence type="ECO:0000256" key="5">
    <source>
        <dbReference type="ARBA" id="ARBA00022679"/>
    </source>
</evidence>
<organism evidence="10 11">
    <name type="scientific">Corynebacterium gerontici</name>
    <dbReference type="NCBI Taxonomy" id="2079234"/>
    <lineage>
        <taxon>Bacteria</taxon>
        <taxon>Bacillati</taxon>
        <taxon>Actinomycetota</taxon>
        <taxon>Actinomycetes</taxon>
        <taxon>Mycobacteriales</taxon>
        <taxon>Corynebacteriaceae</taxon>
        <taxon>Corynebacterium</taxon>
    </lineage>
</organism>
<dbReference type="AlphaFoldDB" id="A0A3G6IX91"/>
<dbReference type="InterPro" id="IPR014048">
    <property type="entry name" value="MethylDNA_cys_MeTrfase_DNA-bd"/>
</dbReference>
<dbReference type="Proteomes" id="UP000271587">
    <property type="component" value="Chromosome"/>
</dbReference>
<dbReference type="FunFam" id="1.10.10.10:FF:000214">
    <property type="entry name" value="Methylated-DNA--protein-cysteine methyltransferase"/>
    <property type="match status" value="1"/>
</dbReference>
<reference evidence="10 11" key="1">
    <citation type="submission" date="2018-11" db="EMBL/GenBank/DDBJ databases">
        <authorList>
            <person name="Kleinhagauer T."/>
            <person name="Glaeser S.P."/>
            <person name="Spergser J."/>
            <person name="Ruckert C."/>
            <person name="Kaempfer P."/>
            <person name="Busse H.-J."/>
        </authorList>
    </citation>
    <scope>NUCLEOTIDE SEQUENCE [LARGE SCALE GENOMIC DNA]</scope>
    <source>
        <strain evidence="10 11">W8</strain>
    </source>
</reference>
<feature type="domain" description="Methylated-DNA-[protein]-cysteine S-methyltransferase DNA binding" evidence="9">
    <location>
        <begin position="49"/>
        <end position="127"/>
    </location>
</feature>
<evidence type="ECO:0000256" key="8">
    <source>
        <dbReference type="ARBA" id="ARBA00049348"/>
    </source>
</evidence>
<keyword evidence="7" id="KW-0234">DNA repair</keyword>
<evidence type="ECO:0000313" key="10">
    <source>
        <dbReference type="EMBL" id="AZA10389.1"/>
    </source>
</evidence>
<gene>
    <name evidence="10" type="primary">ogt1</name>
    <name evidence="10" type="ORF">CGERO_00255</name>
</gene>